<proteinExistence type="predicted"/>
<dbReference type="EMBL" id="CP159925">
    <property type="protein sequence ID" value="XCO73647.1"/>
    <property type="molecule type" value="Genomic_DNA"/>
</dbReference>
<organism evidence="3">
    <name type="scientific">Lysobacter firmicutimachus</name>
    <dbReference type="NCBI Taxonomy" id="1792846"/>
    <lineage>
        <taxon>Bacteria</taxon>
        <taxon>Pseudomonadati</taxon>
        <taxon>Pseudomonadota</taxon>
        <taxon>Gammaproteobacteria</taxon>
        <taxon>Lysobacterales</taxon>
        <taxon>Lysobacteraceae</taxon>
        <taxon>Lysobacter</taxon>
    </lineage>
</organism>
<name>A0AAU8MS29_9GAMM</name>
<sequence>MKKLGLAVALMLATTSAAANEFIPYYGNNPFVFCKVGVPQDCWVPKNIATGEYRVLSRKCFKPWSAKLFSRVCKQAFPNGMPAGGDAALGAAAVGQAATTGNYEDIKDKADAYDKQNSSYADAYEKQMNFSQIEKKANASGQNFNDIKARADEYSRSTGFDPNAYVSEQRDPARVDP</sequence>
<evidence type="ECO:0000256" key="1">
    <source>
        <dbReference type="SAM" id="MobiDB-lite"/>
    </source>
</evidence>
<accession>A0AAU8MS29</accession>
<feature type="region of interest" description="Disordered" evidence="1">
    <location>
        <begin position="153"/>
        <end position="177"/>
    </location>
</feature>
<feature type="signal peptide" evidence="2">
    <location>
        <begin position="1"/>
        <end position="19"/>
    </location>
</feature>
<gene>
    <name evidence="3" type="ORF">ABU614_14770</name>
</gene>
<evidence type="ECO:0000256" key="2">
    <source>
        <dbReference type="SAM" id="SignalP"/>
    </source>
</evidence>
<evidence type="ECO:0000313" key="3">
    <source>
        <dbReference type="EMBL" id="XCO73647.1"/>
    </source>
</evidence>
<protein>
    <submittedName>
        <fullName evidence="3">Uncharacterized protein</fullName>
    </submittedName>
</protein>
<reference evidence="3" key="1">
    <citation type="submission" date="2024-06" db="EMBL/GenBank/DDBJ databases">
        <authorList>
            <person name="Li S."/>
        </authorList>
    </citation>
    <scope>NUCLEOTIDE SEQUENCE</scope>
    <source>
        <strain evidence="3">SR10</strain>
    </source>
</reference>
<dbReference type="RefSeq" id="WP_363796541.1">
    <property type="nucleotide sequence ID" value="NZ_CP159925.1"/>
</dbReference>
<dbReference type="AlphaFoldDB" id="A0AAU8MS29"/>
<feature type="chain" id="PRO_5043650253" evidence="2">
    <location>
        <begin position="20"/>
        <end position="177"/>
    </location>
</feature>
<keyword evidence="2" id="KW-0732">Signal</keyword>
<feature type="compositionally biased region" description="Basic and acidic residues" evidence="1">
    <location>
        <begin position="168"/>
        <end position="177"/>
    </location>
</feature>